<proteinExistence type="predicted"/>
<dbReference type="SUPFAM" id="SSF89447">
    <property type="entry name" value="AbrB/MazE/MraZ-like"/>
    <property type="match status" value="1"/>
</dbReference>
<dbReference type="OrthoDB" id="40991at2157"/>
<dbReference type="EMBL" id="AP012489">
    <property type="protein sequence ID" value="BAN89542.1"/>
    <property type="molecule type" value="Genomic_DNA"/>
</dbReference>
<dbReference type="GeneID" id="17109638"/>
<dbReference type="eggNOG" id="arCOG00319">
    <property type="taxonomic scope" value="Archaea"/>
</dbReference>
<sequence length="344" mass="38793">MSANESARTFVFIPRKVQRLGASSLIVTIPKEWAKRNNVDVGDVVSLVDIGDRLIILPTNTTRRIVVHFDGRHKRIVKHVSKLVLCGFVFGQDKIVISSPRQGTIKDIIENLQNLMVMLPYIYITGKEREVVIDLDSPVEEPWHALKILGRHLIGYSENLLKILSSDDNDVSSFTMESTVTEIYRSNYRLLRAVTINTARGGIESIMGLYFFLYAAMLAAATDEMHDLGREIIKLRDKLTWDERERLKFIVEMLEVALATLSANIDPNSVKKVEEAYWKIRSVLDLKAELSKIVGDGSTAFAYLVARAVNVARTLEIASNIMMCHMLTQKYSTLMNENSDSEGA</sequence>
<evidence type="ECO:0000259" key="1">
    <source>
        <dbReference type="SMART" id="SM00966"/>
    </source>
</evidence>
<dbReference type="InterPro" id="IPR037914">
    <property type="entry name" value="SpoVT-AbrB_sf"/>
</dbReference>
<organism evidence="2 3">
    <name type="scientific">Aeropyrum camini SY1 = JCM 12091</name>
    <dbReference type="NCBI Taxonomy" id="1198449"/>
    <lineage>
        <taxon>Archaea</taxon>
        <taxon>Thermoproteota</taxon>
        <taxon>Thermoprotei</taxon>
        <taxon>Desulfurococcales</taxon>
        <taxon>Desulfurococcaceae</taxon>
        <taxon>Aeropyrum</taxon>
    </lineage>
</organism>
<accession>U3T7P9</accession>
<dbReference type="KEGG" id="acj:ACAM_0073"/>
<dbReference type="RefSeq" id="WP_022540823.1">
    <property type="nucleotide sequence ID" value="NC_022521.1"/>
</dbReference>
<evidence type="ECO:0000313" key="2">
    <source>
        <dbReference type="EMBL" id="BAN89542.1"/>
    </source>
</evidence>
<gene>
    <name evidence="2" type="ORF">ACAM_0073</name>
</gene>
<feature type="domain" description="SpoVT-AbrB" evidence="1">
    <location>
        <begin position="19"/>
        <end position="64"/>
    </location>
</feature>
<reference evidence="2 3" key="1">
    <citation type="journal article" date="2013" name="Appl. Environ. Microbiol.">
        <title>Variation of the Virus-Related Elements within Syntenic Genomes of the Hyperthermophilic Archaeon Aeropyrum.</title>
        <authorList>
            <person name="Daifuku T."/>
            <person name="Yoshida T."/>
            <person name="Kitamura T."/>
            <person name="Kawaichi S."/>
            <person name="Inoue T."/>
            <person name="Nomura K."/>
            <person name="Yoshida Y."/>
            <person name="Kuno S."/>
            <person name="Sako Y."/>
        </authorList>
    </citation>
    <scope>NUCLEOTIDE SEQUENCE [LARGE SCALE GENOMIC DNA]</scope>
    <source>
        <strain evidence="2 3">SY1</strain>
    </source>
</reference>
<evidence type="ECO:0000313" key="3">
    <source>
        <dbReference type="Proteomes" id="UP000016887"/>
    </source>
</evidence>
<dbReference type="SMART" id="SM00966">
    <property type="entry name" value="SpoVT_AbrB"/>
    <property type="match status" value="1"/>
</dbReference>
<protein>
    <recommendedName>
        <fullName evidence="1">SpoVT-AbrB domain-containing protein</fullName>
    </recommendedName>
</protein>
<name>U3T7P9_9CREN</name>
<dbReference type="AlphaFoldDB" id="U3T7P9"/>
<dbReference type="InterPro" id="IPR007159">
    <property type="entry name" value="SpoVT-AbrB_dom"/>
</dbReference>
<dbReference type="Proteomes" id="UP000016887">
    <property type="component" value="Chromosome"/>
</dbReference>
<dbReference type="Pfam" id="PF04014">
    <property type="entry name" value="MazE_antitoxin"/>
    <property type="match status" value="1"/>
</dbReference>
<dbReference type="GO" id="GO:0003677">
    <property type="term" value="F:DNA binding"/>
    <property type="evidence" value="ECO:0007669"/>
    <property type="project" value="InterPro"/>
</dbReference>
<keyword evidence="3" id="KW-1185">Reference proteome</keyword>